<dbReference type="EMBL" id="VSSQ01003769">
    <property type="protein sequence ID" value="MPM22260.1"/>
    <property type="molecule type" value="Genomic_DNA"/>
</dbReference>
<evidence type="ECO:0000256" key="4">
    <source>
        <dbReference type="ARBA" id="ARBA00022679"/>
    </source>
</evidence>
<dbReference type="GO" id="GO:0006520">
    <property type="term" value="P:amino acid metabolic process"/>
    <property type="evidence" value="ECO:0007669"/>
    <property type="project" value="InterPro"/>
</dbReference>
<evidence type="ECO:0000256" key="2">
    <source>
        <dbReference type="ARBA" id="ARBA00007441"/>
    </source>
</evidence>
<evidence type="ECO:0000256" key="5">
    <source>
        <dbReference type="ARBA" id="ARBA00022898"/>
    </source>
</evidence>
<dbReference type="InterPro" id="IPR004839">
    <property type="entry name" value="Aminotransferase_I/II_large"/>
</dbReference>
<gene>
    <name evidence="7" type="primary">patA_34</name>
    <name evidence="7" type="ORF">SDC9_68711</name>
</gene>
<dbReference type="AlphaFoldDB" id="A0A644Y167"/>
<evidence type="ECO:0000256" key="3">
    <source>
        <dbReference type="ARBA" id="ARBA00022576"/>
    </source>
</evidence>
<dbReference type="GO" id="GO:0008483">
    <property type="term" value="F:transaminase activity"/>
    <property type="evidence" value="ECO:0007669"/>
    <property type="project" value="UniProtKB-KW"/>
</dbReference>
<name>A0A644Y167_9ZZZZ</name>
<dbReference type="InterPro" id="IPR015424">
    <property type="entry name" value="PyrdxlP-dep_Trfase"/>
</dbReference>
<dbReference type="EC" id="2.6.1.-" evidence="7"/>
<evidence type="ECO:0000313" key="7">
    <source>
        <dbReference type="EMBL" id="MPM22260.1"/>
    </source>
</evidence>
<comment type="caution">
    <text evidence="7">The sequence shown here is derived from an EMBL/GenBank/DDBJ whole genome shotgun (WGS) entry which is preliminary data.</text>
</comment>
<dbReference type="SUPFAM" id="SSF53383">
    <property type="entry name" value="PLP-dependent transferases"/>
    <property type="match status" value="1"/>
</dbReference>
<dbReference type="Gene3D" id="3.90.1150.10">
    <property type="entry name" value="Aspartate Aminotransferase, domain 1"/>
    <property type="match status" value="1"/>
</dbReference>
<keyword evidence="5" id="KW-0663">Pyridoxal phosphate</keyword>
<dbReference type="PANTHER" id="PTHR46383:SF3">
    <property type="entry name" value="ASPARTATE AMINOTRANSFERASE-RELATED"/>
    <property type="match status" value="1"/>
</dbReference>
<feature type="domain" description="Aminotransferase class I/classII large" evidence="6">
    <location>
        <begin position="31"/>
        <end position="371"/>
    </location>
</feature>
<sequence>MELTFNHAFDHVKRSGIRRFTEVVKSVPGAVQLTIGEPDLDTPEAVRTAAKLALDAGDTHYPPNNGRPELLEAISKFEEGRNGLRYAPDEIILTIGATEALFISLFALLNPGDEVIIPTPAFSLYESIARLCRAVPVNLPTEDNRFQIDPAALAAAITPRTKALVLTSPNNPTGCVYTRETLDAIHAVLKDRPIFVICDEVYRQLVYTDDFTSFSAFADMRDRVIVVQSYSKPYAMTGWRLGYVMADRPVHDKLQVAHQYAVVSAPAFVQAACMEALKYDNSADTALFRRRRDYVYKRLTDMGLDVQKPEGAFYMFIRVKEFGMDSLTFCTRMVKEGKVGLTPGVYFGCEGYMRLSYCYSDADLKEGLDRIEAFLKTL</sequence>
<keyword evidence="4 7" id="KW-0808">Transferase</keyword>
<dbReference type="InterPro" id="IPR004838">
    <property type="entry name" value="NHTrfase_class1_PyrdxlP-BS"/>
</dbReference>
<accession>A0A644Y167</accession>
<dbReference type="GO" id="GO:0030170">
    <property type="term" value="F:pyridoxal phosphate binding"/>
    <property type="evidence" value="ECO:0007669"/>
    <property type="project" value="InterPro"/>
</dbReference>
<dbReference type="InterPro" id="IPR050596">
    <property type="entry name" value="AspAT/PAT-like"/>
</dbReference>
<dbReference type="Pfam" id="PF00155">
    <property type="entry name" value="Aminotran_1_2"/>
    <property type="match status" value="1"/>
</dbReference>
<dbReference type="FunFam" id="3.40.640.10:FF:000033">
    <property type="entry name" value="Aspartate aminotransferase"/>
    <property type="match status" value="1"/>
</dbReference>
<dbReference type="Gene3D" id="3.40.640.10">
    <property type="entry name" value="Type I PLP-dependent aspartate aminotransferase-like (Major domain)"/>
    <property type="match status" value="1"/>
</dbReference>
<dbReference type="CDD" id="cd00609">
    <property type="entry name" value="AAT_like"/>
    <property type="match status" value="1"/>
</dbReference>
<organism evidence="7">
    <name type="scientific">bioreactor metagenome</name>
    <dbReference type="NCBI Taxonomy" id="1076179"/>
    <lineage>
        <taxon>unclassified sequences</taxon>
        <taxon>metagenomes</taxon>
        <taxon>ecological metagenomes</taxon>
    </lineage>
</organism>
<dbReference type="PANTHER" id="PTHR46383">
    <property type="entry name" value="ASPARTATE AMINOTRANSFERASE"/>
    <property type="match status" value="1"/>
</dbReference>
<reference evidence="7" key="1">
    <citation type="submission" date="2019-08" db="EMBL/GenBank/DDBJ databases">
        <authorList>
            <person name="Kucharzyk K."/>
            <person name="Murdoch R.W."/>
            <person name="Higgins S."/>
            <person name="Loffler F."/>
        </authorList>
    </citation>
    <scope>NUCLEOTIDE SEQUENCE</scope>
</reference>
<protein>
    <submittedName>
        <fullName evidence="7">Putative N-acetyl-LL-diaminopimelate aminotransferase</fullName>
        <ecNumber evidence="7">2.6.1.-</ecNumber>
    </submittedName>
</protein>
<evidence type="ECO:0000256" key="1">
    <source>
        <dbReference type="ARBA" id="ARBA00001933"/>
    </source>
</evidence>
<comment type="similarity">
    <text evidence="2">Belongs to the class-I pyridoxal-phosphate-dependent aminotransferase family.</text>
</comment>
<dbReference type="InterPro" id="IPR015422">
    <property type="entry name" value="PyrdxlP-dep_Trfase_small"/>
</dbReference>
<dbReference type="PRINTS" id="PR00753">
    <property type="entry name" value="ACCSYNTHASE"/>
</dbReference>
<proteinExistence type="inferred from homology"/>
<keyword evidence="3 7" id="KW-0032">Aminotransferase</keyword>
<evidence type="ECO:0000259" key="6">
    <source>
        <dbReference type="Pfam" id="PF00155"/>
    </source>
</evidence>
<dbReference type="PROSITE" id="PS00105">
    <property type="entry name" value="AA_TRANSFER_CLASS_1"/>
    <property type="match status" value="1"/>
</dbReference>
<dbReference type="InterPro" id="IPR015421">
    <property type="entry name" value="PyrdxlP-dep_Trfase_major"/>
</dbReference>
<comment type="cofactor">
    <cofactor evidence="1">
        <name>pyridoxal 5'-phosphate</name>
        <dbReference type="ChEBI" id="CHEBI:597326"/>
    </cofactor>
</comment>